<dbReference type="AlphaFoldDB" id="A0A1H7QMQ6"/>
<dbReference type="EMBL" id="FNZR01000006">
    <property type="protein sequence ID" value="SEL49149.1"/>
    <property type="molecule type" value="Genomic_DNA"/>
</dbReference>
<protein>
    <submittedName>
        <fullName evidence="1">Methane oxygenase PmoA</fullName>
    </submittedName>
</protein>
<reference evidence="2" key="1">
    <citation type="submission" date="2016-10" db="EMBL/GenBank/DDBJ databases">
        <authorList>
            <person name="Varghese N."/>
            <person name="Submissions S."/>
        </authorList>
    </citation>
    <scope>NUCLEOTIDE SEQUENCE [LARGE SCALE GENOMIC DNA]</scope>
    <source>
        <strain evidence="2">Jip14</strain>
    </source>
</reference>
<dbReference type="OrthoDB" id="2540540at2"/>
<dbReference type="Proteomes" id="UP000198916">
    <property type="component" value="Unassembled WGS sequence"/>
</dbReference>
<proteinExistence type="predicted"/>
<keyword evidence="2" id="KW-1185">Reference proteome</keyword>
<dbReference type="STRING" id="332977.SAMN05421740_1069"/>
<organism evidence="1 2">
    <name type="scientific">Parapedobacter koreensis</name>
    <dbReference type="NCBI Taxonomy" id="332977"/>
    <lineage>
        <taxon>Bacteria</taxon>
        <taxon>Pseudomonadati</taxon>
        <taxon>Bacteroidota</taxon>
        <taxon>Sphingobacteriia</taxon>
        <taxon>Sphingobacteriales</taxon>
        <taxon>Sphingobacteriaceae</taxon>
        <taxon>Parapedobacter</taxon>
    </lineage>
</organism>
<sequence>MGRFFALVLGIAALTVPWRDAEAQKSWNAFRWEKDKKHVALFNGDQVIWQFNFDPKEDKPYFHPLRTPAGLDMTLERPADHPWHRGLWFSWKDINGVNYWEEDPAKGVSSGRSLIKAVKTTLDKHTQTANIAMRLVYADSANTVLNEKREVVVSQPENGGYTVSWYHEFEAVTDVRLYLEKPAKYGGVEWGGYAGLSFRGSDQLKQPTFVASSGWSTQADLTGYGEKERWMGITALNNGKPVALVIFDHPDNERHPSPWYIWHAAGHNLFFTPSLLFDGPLALKKGEKLRLKYRVWVTDGEVDADAIEAQYRVFAQE</sequence>
<name>A0A1H7QMQ6_9SPHI</name>
<gene>
    <name evidence="1" type="ORF">SAMN05421740_1069</name>
</gene>
<evidence type="ECO:0000313" key="1">
    <source>
        <dbReference type="EMBL" id="SEL49149.1"/>
    </source>
</evidence>
<dbReference type="RefSeq" id="WP_090606531.1">
    <property type="nucleotide sequence ID" value="NZ_FNZR01000006.1"/>
</dbReference>
<dbReference type="Pfam" id="PF14100">
    <property type="entry name" value="DUF6807"/>
    <property type="match status" value="1"/>
</dbReference>
<dbReference type="InterPro" id="IPR029475">
    <property type="entry name" value="DUF6807"/>
</dbReference>
<evidence type="ECO:0000313" key="2">
    <source>
        <dbReference type="Proteomes" id="UP000198916"/>
    </source>
</evidence>
<accession>A0A1H7QMQ6</accession>